<evidence type="ECO:0000256" key="7">
    <source>
        <dbReference type="ARBA" id="ARBA00022989"/>
    </source>
</evidence>
<name>A0ABW1VKQ9_9GAMM</name>
<feature type="transmembrane region" description="Helical" evidence="9">
    <location>
        <begin position="107"/>
        <end position="128"/>
    </location>
</feature>
<keyword evidence="4 9" id="KW-1003">Cell membrane</keyword>
<dbReference type="Pfam" id="PF01061">
    <property type="entry name" value="ABC2_membrane"/>
    <property type="match status" value="1"/>
</dbReference>
<feature type="transmembrane region" description="Helical" evidence="9">
    <location>
        <begin position="28"/>
        <end position="48"/>
    </location>
</feature>
<evidence type="ECO:0000259" key="10">
    <source>
        <dbReference type="PROSITE" id="PS51012"/>
    </source>
</evidence>
<proteinExistence type="inferred from homology"/>
<accession>A0ABW1VKQ9</accession>
<evidence type="ECO:0000313" key="11">
    <source>
        <dbReference type="EMBL" id="MFC6361612.1"/>
    </source>
</evidence>
<keyword evidence="6 9" id="KW-0812">Transmembrane</keyword>
<sequence length="255" mass="30310">MKYKTVYLFDLLYVMTAKELKVRYKSSFLGYIWSVANPLLFAMIYYFIFKVIMRVNIPDYTLFIITALFPWQWFSSSLSNSLFSFLSNAQIIKKTIFPRSVIPLSNVIMEGIHFLCTLPVIMVFMLIYHRQPDWIWLWGVPLLMNAQIILSFGFSLLFSSINLFFRDMERFVTLGLMLMFYCTPILYASDMIPERFQWVINYNPVSELILSWRNLLMNNQINYLSVSKIYIMSILILVFGMLVFNKLKFRFAEIL</sequence>
<comment type="subcellular location">
    <subcellularLocation>
        <location evidence="1 9">Cell inner membrane</location>
        <topology evidence="1 9">Multi-pass membrane protein</topology>
    </subcellularLocation>
</comment>
<dbReference type="PANTHER" id="PTHR30413">
    <property type="entry name" value="INNER MEMBRANE TRANSPORT PERMEASE"/>
    <property type="match status" value="1"/>
</dbReference>
<keyword evidence="7 9" id="KW-1133">Transmembrane helix</keyword>
<keyword evidence="3 9" id="KW-0813">Transport</keyword>
<dbReference type="InterPro" id="IPR047817">
    <property type="entry name" value="ABC2_TM_bact-type"/>
</dbReference>
<dbReference type="EMBL" id="JBHSUC010000005">
    <property type="protein sequence ID" value="MFC6361612.1"/>
    <property type="molecule type" value="Genomic_DNA"/>
</dbReference>
<keyword evidence="8 9" id="KW-0472">Membrane</keyword>
<reference evidence="12" key="1">
    <citation type="journal article" date="2019" name="Int. J. Syst. Evol. Microbiol.">
        <title>The Global Catalogue of Microorganisms (GCM) 10K type strain sequencing project: providing services to taxonomists for standard genome sequencing and annotation.</title>
        <authorList>
            <consortium name="The Broad Institute Genomics Platform"/>
            <consortium name="The Broad Institute Genome Sequencing Center for Infectious Disease"/>
            <person name="Wu L."/>
            <person name="Ma J."/>
        </authorList>
    </citation>
    <scope>NUCLEOTIDE SEQUENCE [LARGE SCALE GENOMIC DNA]</scope>
    <source>
        <strain evidence="12">CGMCC 4.1530</strain>
    </source>
</reference>
<dbReference type="Proteomes" id="UP001596215">
    <property type="component" value="Unassembled WGS sequence"/>
</dbReference>
<feature type="domain" description="ABC transmembrane type-2" evidence="10">
    <location>
        <begin position="29"/>
        <end position="247"/>
    </location>
</feature>
<protein>
    <recommendedName>
        <fullName evidence="9">Transport permease protein</fullName>
    </recommendedName>
</protein>
<dbReference type="PANTHER" id="PTHR30413:SF8">
    <property type="entry name" value="TRANSPORT PERMEASE PROTEIN"/>
    <property type="match status" value="1"/>
</dbReference>
<keyword evidence="5" id="KW-0997">Cell inner membrane</keyword>
<evidence type="ECO:0000256" key="4">
    <source>
        <dbReference type="ARBA" id="ARBA00022475"/>
    </source>
</evidence>
<evidence type="ECO:0000256" key="1">
    <source>
        <dbReference type="ARBA" id="ARBA00004429"/>
    </source>
</evidence>
<evidence type="ECO:0000256" key="8">
    <source>
        <dbReference type="ARBA" id="ARBA00023136"/>
    </source>
</evidence>
<comment type="caution">
    <text evidence="11">The sequence shown here is derived from an EMBL/GenBank/DDBJ whole genome shotgun (WGS) entry which is preliminary data.</text>
</comment>
<feature type="transmembrane region" description="Helical" evidence="9">
    <location>
        <begin position="60"/>
        <end position="86"/>
    </location>
</feature>
<keyword evidence="12" id="KW-1185">Reference proteome</keyword>
<feature type="transmembrane region" description="Helical" evidence="9">
    <location>
        <begin position="134"/>
        <end position="159"/>
    </location>
</feature>
<evidence type="ECO:0000256" key="5">
    <source>
        <dbReference type="ARBA" id="ARBA00022519"/>
    </source>
</evidence>
<feature type="transmembrane region" description="Helical" evidence="9">
    <location>
        <begin position="171"/>
        <end position="189"/>
    </location>
</feature>
<evidence type="ECO:0000256" key="2">
    <source>
        <dbReference type="ARBA" id="ARBA00007783"/>
    </source>
</evidence>
<organism evidence="11 12">
    <name type="scientific">Tatumella punctata</name>
    <dbReference type="NCBI Taxonomy" id="399969"/>
    <lineage>
        <taxon>Bacteria</taxon>
        <taxon>Pseudomonadati</taxon>
        <taxon>Pseudomonadota</taxon>
        <taxon>Gammaproteobacteria</taxon>
        <taxon>Enterobacterales</taxon>
        <taxon>Erwiniaceae</taxon>
        <taxon>Tatumella</taxon>
    </lineage>
</organism>
<dbReference type="PROSITE" id="PS51012">
    <property type="entry name" value="ABC_TM2"/>
    <property type="match status" value="1"/>
</dbReference>
<evidence type="ECO:0000256" key="9">
    <source>
        <dbReference type="RuleBase" id="RU361157"/>
    </source>
</evidence>
<evidence type="ECO:0000313" key="12">
    <source>
        <dbReference type="Proteomes" id="UP001596215"/>
    </source>
</evidence>
<feature type="transmembrane region" description="Helical" evidence="9">
    <location>
        <begin position="221"/>
        <end position="244"/>
    </location>
</feature>
<dbReference type="RefSeq" id="WP_212712029.1">
    <property type="nucleotide sequence ID" value="NZ_BAAAFW010000095.1"/>
</dbReference>
<evidence type="ECO:0000256" key="3">
    <source>
        <dbReference type="ARBA" id="ARBA00022448"/>
    </source>
</evidence>
<dbReference type="InterPro" id="IPR013525">
    <property type="entry name" value="ABC2_TM"/>
</dbReference>
<comment type="similarity">
    <text evidence="2 9">Belongs to the ABC-2 integral membrane protein family.</text>
</comment>
<gene>
    <name evidence="11" type="ORF">ACFP73_05770</name>
</gene>
<evidence type="ECO:0000256" key="6">
    <source>
        <dbReference type="ARBA" id="ARBA00022692"/>
    </source>
</evidence>